<feature type="domain" description="SUF system FeS cluster assembly SufBD N-terminal" evidence="3">
    <location>
        <begin position="19"/>
        <end position="184"/>
    </location>
</feature>
<evidence type="ECO:0000313" key="7">
    <source>
        <dbReference type="Proteomes" id="UP000236268"/>
    </source>
</evidence>
<keyword evidence="4" id="KW-0614">Plasmid</keyword>
<dbReference type="InterPro" id="IPR011542">
    <property type="entry name" value="SUF_FeS_clus_asmbl_SufD"/>
</dbReference>
<dbReference type="EMBL" id="CP007794">
    <property type="protein sequence ID" value="AIB13651.1"/>
    <property type="molecule type" value="Genomic_DNA"/>
</dbReference>
<dbReference type="InterPro" id="IPR000825">
    <property type="entry name" value="SUF_FeS_clus_asmbl_SufBD_core"/>
</dbReference>
<dbReference type="GO" id="GO:0016226">
    <property type="term" value="P:iron-sulfur cluster assembly"/>
    <property type="evidence" value="ECO:0007669"/>
    <property type="project" value="InterPro"/>
</dbReference>
<dbReference type="Proteomes" id="UP000027186">
    <property type="component" value="Plasmid AbAZ39_p1"/>
</dbReference>
<organism evidence="4 6">
    <name type="scientific">Azospirillum argentinense</name>
    <dbReference type="NCBI Taxonomy" id="2970906"/>
    <lineage>
        <taxon>Bacteria</taxon>
        <taxon>Pseudomonadati</taxon>
        <taxon>Pseudomonadota</taxon>
        <taxon>Alphaproteobacteria</taxon>
        <taxon>Rhodospirillales</taxon>
        <taxon>Azospirillaceae</taxon>
        <taxon>Azospirillum</taxon>
    </lineage>
</organism>
<evidence type="ECO:0000313" key="6">
    <source>
        <dbReference type="Proteomes" id="UP000027186"/>
    </source>
</evidence>
<accession>A0A060DHK1</accession>
<dbReference type="PANTHER" id="PTHR43575">
    <property type="entry name" value="PROTEIN ABCI7, CHLOROPLASTIC"/>
    <property type="match status" value="1"/>
</dbReference>
<geneLocation type="plasmid" evidence="4 6">
    <name>AbAZ39_p1</name>
</geneLocation>
<dbReference type="KEGG" id="abq:ABAZ39_17090"/>
<gene>
    <name evidence="5" type="primary">sufD</name>
    <name evidence="4" type="ORF">ABAZ39_17090</name>
    <name evidence="5" type="ORF">C1S70_02590</name>
</gene>
<dbReference type="SUPFAM" id="SSF101960">
    <property type="entry name" value="Stabilizer of iron transporter SufD"/>
    <property type="match status" value="1"/>
</dbReference>
<evidence type="ECO:0000313" key="4">
    <source>
        <dbReference type="EMBL" id="AIB13651.1"/>
    </source>
</evidence>
<reference evidence="5 7" key="2">
    <citation type="submission" date="2018-01" db="EMBL/GenBank/DDBJ databases">
        <title>Whole genome sequence of Azospirillum brasilense REC3 isolated from strawberry roots.</title>
        <authorList>
            <person name="Fontana C.A."/>
            <person name="Salazar S.M."/>
            <person name="Bassi D."/>
            <person name="Puglisi E."/>
            <person name="Lovaisa N.C."/>
            <person name="Toffoli L.M."/>
            <person name="Pedraza R."/>
            <person name="Cocconcelli P.S."/>
        </authorList>
    </citation>
    <scope>NUCLEOTIDE SEQUENCE [LARGE SCALE GENOMIC DNA]</scope>
    <source>
        <strain evidence="5 7">REC3</strain>
        <plasmid evidence="5">p1unnanmed</plasmid>
    </source>
</reference>
<dbReference type="Proteomes" id="UP000236268">
    <property type="component" value="Unassembled WGS sequence"/>
</dbReference>
<reference evidence="4 6" key="1">
    <citation type="journal article" date="2014" name="Genome Announc.">
        <title>Complete Genome Sequence of the Model Rhizosphere Strain Azospirillum brasilense Az39, Successfully Applied in Agriculture.</title>
        <authorList>
            <person name="Rivera D."/>
            <person name="Revale S."/>
            <person name="Molina R."/>
            <person name="Gualpa J."/>
            <person name="Puente M."/>
            <person name="Maroniche G."/>
            <person name="Paris G."/>
            <person name="Baker D."/>
            <person name="Clavijo B."/>
            <person name="McLay K."/>
            <person name="Spaepen S."/>
            <person name="Perticari A."/>
            <person name="Vazquez M."/>
            <person name="Wisniewski-Dye F."/>
            <person name="Watkins C."/>
            <person name="Martinez-Abarca F."/>
            <person name="Vanderleyden J."/>
            <person name="Cassan F."/>
        </authorList>
    </citation>
    <scope>NUCLEOTIDE SEQUENCE [LARGE SCALE GENOMIC DNA]</scope>
    <source>
        <strain evidence="4 6">Az39</strain>
        <plasmid evidence="4">AbAZ39_p1</plasmid>
    </source>
</reference>
<dbReference type="Pfam" id="PF01458">
    <property type="entry name" value="SUFBD_core"/>
    <property type="match status" value="1"/>
</dbReference>
<protein>
    <submittedName>
        <fullName evidence="4">Fe-S cluster assembly protein SufD</fullName>
    </submittedName>
</protein>
<proteinExistence type="inferred from homology"/>
<comment type="similarity">
    <text evidence="1">Belongs to the iron-sulfur cluster assembly SufBD family.</text>
</comment>
<name>A0A060DHK1_9PROT</name>
<evidence type="ECO:0000259" key="3">
    <source>
        <dbReference type="Pfam" id="PF19295"/>
    </source>
</evidence>
<dbReference type="InterPro" id="IPR055346">
    <property type="entry name" value="Fe-S_cluster_assembly_SufBD"/>
</dbReference>
<dbReference type="RefSeq" id="WP_051658195.1">
    <property type="nucleotide sequence ID" value="NZ_CP007794.1"/>
</dbReference>
<dbReference type="Pfam" id="PF19295">
    <property type="entry name" value="SufBD_N"/>
    <property type="match status" value="1"/>
</dbReference>
<sequence length="451" mass="48769">MATTTLTKAPRGYDPAAAKPFLEQFDRVKDGLPGTGLSWLTDLRSQGRDRFAALGLPTVKNESWRYTNLRALDKLAFQPAAVTGEAVRFDVLPTVRTEGTTGPRLVFVDGRFRAELSSTAGLPAGVELLNLADALTRKPDLVAEHLGRIAAPDDQPLVALNTAFLADGPVLHVPRGVTVDETIELVFVSVGSEAQPTAFHPRGLIVAEADSRAVIVEHHVGLGSCTTLSNGVTEVFVGAGASVHHYKVQREHAESFHLSHTAAKVAGKGVYDNFILTIGAKLSRNEVNSVLDGEEGDTHVSGAYMVRGSQHVDTTTFIDHAKPCCTSREVYKGVIDDQARAVFQGKIIVRPDAQKTDGYQQNRALLLSDTAEIDAKPELEIYADDVKCSHGATVGELDDDQLFYLRARGIDKDTARGLLIGAFLSEALEEIAEESVRDAFQSYVANWQNAR</sequence>
<accession>A0A2K1G6A6</accession>
<evidence type="ECO:0000313" key="5">
    <source>
        <dbReference type="EMBL" id="PNR00313.1"/>
    </source>
</evidence>
<dbReference type="InterPro" id="IPR045595">
    <property type="entry name" value="SufBD_N"/>
</dbReference>
<feature type="domain" description="SUF system FeS cluster assembly SufBD core" evidence="2">
    <location>
        <begin position="195"/>
        <end position="423"/>
    </location>
</feature>
<dbReference type="EMBL" id="POWG01000002">
    <property type="protein sequence ID" value="PNR00313.1"/>
    <property type="molecule type" value="Genomic_DNA"/>
</dbReference>
<evidence type="ECO:0000256" key="1">
    <source>
        <dbReference type="ARBA" id="ARBA00043967"/>
    </source>
</evidence>
<dbReference type="NCBIfam" id="TIGR01981">
    <property type="entry name" value="sufD"/>
    <property type="match status" value="1"/>
</dbReference>
<dbReference type="OrthoDB" id="9768262at2"/>
<evidence type="ECO:0000259" key="2">
    <source>
        <dbReference type="Pfam" id="PF01458"/>
    </source>
</evidence>
<dbReference type="AlphaFoldDB" id="A0A060DHK1"/>
<geneLocation type="plasmid" evidence="5">
    <name>p1unnanmed</name>
</geneLocation>
<dbReference type="InterPro" id="IPR037284">
    <property type="entry name" value="SUF_FeS_clus_asmbl_SufBD_sf"/>
</dbReference>
<dbReference type="PANTHER" id="PTHR43575:SF1">
    <property type="entry name" value="PROTEIN ABCI7, CHLOROPLASTIC"/>
    <property type="match status" value="1"/>
</dbReference>